<keyword evidence="2" id="KW-0812">Transmembrane</keyword>
<gene>
    <name evidence="3" type="ORF">DES53_101484</name>
</gene>
<dbReference type="NCBIfam" id="TIGR02600">
    <property type="entry name" value="Verru_Chthon_A"/>
    <property type="match status" value="2"/>
</dbReference>
<sequence>MNTSQPQLKSRNSKGLALVIVVSMLALLTVLTIAIFSLAENERAASDQHGQQEMARGIADTGINLVMSQIWQATKQDATTPGREIWASQPGAIRKYRADGAFHSGFKLYSSSSMVVAGNEEQMINDVAPGDWNLMPARYVDLNDPVVRPPVAGTSEPMVYFPIIDPRAYVRDRDLPSTAPDNPENPNVEGFWYTSTSRTNSEIFGVKMAQTPDDISARLAMPVEWVYLLKDGTVGALDQTNAFVKPDGSLLTAGEAATNPIVGRIAFWADDESTKLNVNVASEPSYWTTPSFYHDRDMWWAHYQPTTYEYQRYPGHPATIALSTVFFPNREMDLYGKDVGSQSYQEILERKESIYLMAPKVNTGGSKAGTIPYWKFVDNYAGYQDAMYKKWVDLTDSIKERLYASVDELYFAQKMGTGNLRDVNSFVDSSGKPTKNWMFTKPTEKYSADKINLERARFFLTAQSRMPEVNIFGTPRVAIWPIADEGGIEYEPGKKTGGAKGSDYRTGYDQLIAFCASMGKPTTSGQGEKSYFFRRKCAYSPTVDVNLYRNQRLMAYLRNLLQQQLPGGLSFAQKYPNDYEQILVEIFDYIRMTNLYDGFLAPTKEELQKANTVYDFNNGNRYPTGTNEIDNHGSLYRNRPTTFKTYTYDRGSSSQSRGGSLDPKTERMVENTFPGHGMVVPSEYNGKKGFGRFVTLTEVGFQFICTADGQTDKGSWTNLEPVPGETLPNGEQKYRKGTVNIVRSGGRTALWTKRDTQDRIGPGDQLPNDDQDKLLFPFTGETGQRQFWYSNYPPVPIPAVMQAYYKVDSTKGTKDPNSPYNHPGCKPEYWNATLDRGLPPLTATERRVQGIFLMEFAMIAAGYAELNPEFTVVIEGLKNTKLNGKDLYDTSSVFPITWKSDNDVYHRTDCRPVGGCISAAAMSVGRRAAVHGEALIPADPGYDINASSSGDPHRGTKNMDLVTKYVTINIGAGETMRFTGAPLTIKLYSSHKTTQDNLVQTYNINLPSQDLPAPQIVTMSADRSWQQSGNTVTINDAVDAPHWWAFNYAGAINRYVGGWTPRGYNVAPGSNGFVVSTRGRFFNQGGNDRSSAHGIPRGASLMWAFEPVSGGAFTQNLLNPSDPADDVTTDNFSDTKWSDTEPLTSKRGSRGQDTVFTMVPKHGDTRLLAAMPVVPATEWMDHPRIGDLGKVVKASGHTVAFKQYVAHSMSRYYSSSDAGFDRGSASLRLVPNANYNARAYPEIAAHKTAVEAAGKYGDFDTGGFASGCRDGALINKPDEGDTSITFRRYGPNDTQTIRMVNAYLATIDYSWLYTNAGESFMTPNRIMPSPGMFGSLSTGVYDGVPWKTLLFRPQTRGSLATQYLNDHPGAAKWQGGKDPADHYIMDLFWMPIVEPYAVSEPFSTAGKVNINYQIVPFSHIRRATGIHAVLKGEMLKAVPVADAGSYNVMPGSPPDRKRDEYTYRQPWTDLTKNQASNTTIKRWHRQIDVETRQTSTNPVVLGTISQFESRFNFSPRSGDKDDATPPPALCGLFRSASQICEIHLLPKVITGGDGADSIGSDKSYTVAKMSSVFWATRRLTGDNIRERPYANIYGKITTQSNTYRVHFRAQALKKARSTKQNVFEPAQDAVLTDYRGSALVERRIDPSDTRIPDYGAAANPINLPPLDDFYRFRVLEMKRFMP</sequence>
<reference evidence="3 4" key="1">
    <citation type="submission" date="2018-06" db="EMBL/GenBank/DDBJ databases">
        <title>Genomic Encyclopedia of Type Strains, Phase IV (KMG-IV): sequencing the most valuable type-strain genomes for metagenomic binning, comparative biology and taxonomic classification.</title>
        <authorList>
            <person name="Goeker M."/>
        </authorList>
    </citation>
    <scope>NUCLEOTIDE SEQUENCE [LARGE SCALE GENOMIC DNA]</scope>
    <source>
        <strain evidence="3 4">DSM 25532</strain>
    </source>
</reference>
<comment type="caution">
    <text evidence="3">The sequence shown here is derived from an EMBL/GenBank/DDBJ whole genome shotgun (WGS) entry which is preliminary data.</text>
</comment>
<keyword evidence="2" id="KW-0472">Membrane</keyword>
<feature type="transmembrane region" description="Helical" evidence="2">
    <location>
        <begin position="16"/>
        <end position="39"/>
    </location>
</feature>
<evidence type="ECO:0000256" key="1">
    <source>
        <dbReference type="SAM" id="MobiDB-lite"/>
    </source>
</evidence>
<evidence type="ECO:0000313" key="4">
    <source>
        <dbReference type="Proteomes" id="UP000253426"/>
    </source>
</evidence>
<dbReference type="InterPro" id="IPR019840">
    <property type="entry name" value="Verru/Chthon_A"/>
</dbReference>
<accession>A0A366HTS4</accession>
<proteinExistence type="predicted"/>
<dbReference type="OrthoDB" id="173946at2"/>
<dbReference type="RefSeq" id="WP_113956602.1">
    <property type="nucleotide sequence ID" value="NZ_QNRR01000001.1"/>
</dbReference>
<evidence type="ECO:0000256" key="2">
    <source>
        <dbReference type="SAM" id="Phobius"/>
    </source>
</evidence>
<dbReference type="Proteomes" id="UP000253426">
    <property type="component" value="Unassembled WGS sequence"/>
</dbReference>
<keyword evidence="4" id="KW-1185">Reference proteome</keyword>
<organism evidence="3 4">
    <name type="scientific">Roseimicrobium gellanilyticum</name>
    <dbReference type="NCBI Taxonomy" id="748857"/>
    <lineage>
        <taxon>Bacteria</taxon>
        <taxon>Pseudomonadati</taxon>
        <taxon>Verrucomicrobiota</taxon>
        <taxon>Verrucomicrobiia</taxon>
        <taxon>Verrucomicrobiales</taxon>
        <taxon>Verrucomicrobiaceae</taxon>
        <taxon>Roseimicrobium</taxon>
    </lineage>
</organism>
<protein>
    <submittedName>
        <fullName evidence="3">Uncharacterized protein (TIGR02600 family)</fullName>
    </submittedName>
</protein>
<feature type="region of interest" description="Disordered" evidence="1">
    <location>
        <begin position="1119"/>
        <end position="1151"/>
    </location>
</feature>
<name>A0A366HTS4_9BACT</name>
<dbReference type="EMBL" id="QNRR01000001">
    <property type="protein sequence ID" value="RBP47686.1"/>
    <property type="molecule type" value="Genomic_DNA"/>
</dbReference>
<keyword evidence="2" id="KW-1133">Transmembrane helix</keyword>
<evidence type="ECO:0000313" key="3">
    <source>
        <dbReference type="EMBL" id="RBP47686.1"/>
    </source>
</evidence>